<evidence type="ECO:0000259" key="1">
    <source>
        <dbReference type="Pfam" id="PF04991"/>
    </source>
</evidence>
<dbReference type="Proteomes" id="UP000245202">
    <property type="component" value="Unassembled WGS sequence"/>
</dbReference>
<sequence length="283" mass="33783">MENIVVKLDNETLRKLQLTQLEMLVEVDRICRKCGISYNIIAGTMLGAVRHQGYIPWDDDADVAMLRPEYTRFREACKTDLDTTRFYFQDHVSTKGYRWGYGKLRRKNTLFLREHQEHMPYEQGVFIDIFPMDGVPDNYMLRCLHNFVCFAIRKTLWSAVGRVADESAVKRLVYSLLYRIPERSLFSWYEKLIHTSNRKTTKLVRKLMFPTPNRVFGYYRKWYEQSEEYIFENKSFKGIKNYDEYLSFKFGEYMKLPPENMRKVHPVSQIKLIEGEGVYDQSS</sequence>
<gene>
    <name evidence="2" type="ORF">PAT3040_00897</name>
</gene>
<evidence type="ECO:0000313" key="3">
    <source>
        <dbReference type="Proteomes" id="UP000245202"/>
    </source>
</evidence>
<name>A0A2R5EIF1_9BACL</name>
<dbReference type="PANTHER" id="PTHR43404">
    <property type="entry name" value="LIPOPOLYSACCHARIDE CHOLINEPHOSPHOTRANSFERASE LICD"/>
    <property type="match status" value="1"/>
</dbReference>
<protein>
    <recommendedName>
        <fullName evidence="1">LicD/FKTN/FKRP nucleotidyltransferase domain-containing protein</fullName>
    </recommendedName>
</protein>
<evidence type="ECO:0000313" key="2">
    <source>
        <dbReference type="EMBL" id="GBG06372.1"/>
    </source>
</evidence>
<proteinExistence type="predicted"/>
<keyword evidence="3" id="KW-1185">Reference proteome</keyword>
<dbReference type="InterPro" id="IPR052942">
    <property type="entry name" value="LPS_cholinephosphotransferase"/>
</dbReference>
<dbReference type="EMBL" id="BDQX01000042">
    <property type="protein sequence ID" value="GBG06372.1"/>
    <property type="molecule type" value="Genomic_DNA"/>
</dbReference>
<comment type="caution">
    <text evidence="2">The sequence shown here is derived from an EMBL/GenBank/DDBJ whole genome shotgun (WGS) entry which is preliminary data.</text>
</comment>
<dbReference type="PANTHER" id="PTHR43404:SF2">
    <property type="entry name" value="LIPOPOLYSACCHARIDE CHOLINEPHOSPHOTRANSFERASE LICD"/>
    <property type="match status" value="1"/>
</dbReference>
<feature type="domain" description="LicD/FKTN/FKRP nucleotidyltransferase" evidence="1">
    <location>
        <begin position="31"/>
        <end position="247"/>
    </location>
</feature>
<dbReference type="GO" id="GO:0009100">
    <property type="term" value="P:glycoprotein metabolic process"/>
    <property type="evidence" value="ECO:0007669"/>
    <property type="project" value="UniProtKB-ARBA"/>
</dbReference>
<accession>A0A2R5EIF1</accession>
<dbReference type="InterPro" id="IPR007074">
    <property type="entry name" value="LicD/FKTN/FKRP_NTP_transf"/>
</dbReference>
<organism evidence="2 3">
    <name type="scientific">Paenibacillus agaridevorans</name>
    <dbReference type="NCBI Taxonomy" id="171404"/>
    <lineage>
        <taxon>Bacteria</taxon>
        <taxon>Bacillati</taxon>
        <taxon>Bacillota</taxon>
        <taxon>Bacilli</taxon>
        <taxon>Bacillales</taxon>
        <taxon>Paenibacillaceae</taxon>
        <taxon>Paenibacillus</taxon>
    </lineage>
</organism>
<dbReference type="Pfam" id="PF04991">
    <property type="entry name" value="LicD"/>
    <property type="match status" value="1"/>
</dbReference>
<dbReference type="AlphaFoldDB" id="A0A2R5EIF1"/>
<reference evidence="2 3" key="1">
    <citation type="submission" date="2017-08" db="EMBL/GenBank/DDBJ databases">
        <title>Substantial Increase in Enzyme Production by Combined Drug-Resistance Mutations in Paenibacillus agaridevorans.</title>
        <authorList>
            <person name="Tanaka Y."/>
            <person name="Funane K."/>
            <person name="Hosaka T."/>
            <person name="Shiwa Y."/>
            <person name="Fujita N."/>
            <person name="Miyazaki T."/>
            <person name="Yoshikawa H."/>
            <person name="Murakami K."/>
            <person name="Kasahara K."/>
            <person name="Inaoka T."/>
            <person name="Hiraga Y."/>
            <person name="Ochi K."/>
        </authorList>
    </citation>
    <scope>NUCLEOTIDE SEQUENCE [LARGE SCALE GENOMIC DNA]</scope>
    <source>
        <strain evidence="2 3">T-3040</strain>
    </source>
</reference>